<dbReference type="InterPro" id="IPR029030">
    <property type="entry name" value="Caspase-like_dom_sf"/>
</dbReference>
<feature type="compositionally biased region" description="Low complexity" evidence="4">
    <location>
        <begin position="64"/>
        <end position="73"/>
    </location>
</feature>
<dbReference type="SMART" id="SM00115">
    <property type="entry name" value="CASc"/>
    <property type="match status" value="1"/>
</dbReference>
<protein>
    <submittedName>
        <fullName evidence="7">Oidioi.mRNA.OKI2018_I69.XSR.g13726.t1.cds</fullName>
    </submittedName>
</protein>
<dbReference type="PRINTS" id="PR00376">
    <property type="entry name" value="IL1BCENZYME"/>
</dbReference>
<accession>A0ABN7SDV9</accession>
<evidence type="ECO:0000256" key="1">
    <source>
        <dbReference type="ARBA" id="ARBA00010134"/>
    </source>
</evidence>
<evidence type="ECO:0000256" key="4">
    <source>
        <dbReference type="SAM" id="MobiDB-lite"/>
    </source>
</evidence>
<dbReference type="PANTHER" id="PTHR48169">
    <property type="entry name" value="DED DOMAIN-CONTAINING PROTEIN"/>
    <property type="match status" value="1"/>
</dbReference>
<proteinExistence type="inferred from homology"/>
<dbReference type="Proteomes" id="UP001158576">
    <property type="component" value="Chromosome XSR"/>
</dbReference>
<feature type="domain" description="Caspase family p10" evidence="5">
    <location>
        <begin position="242"/>
        <end position="336"/>
    </location>
</feature>
<evidence type="ECO:0000259" key="5">
    <source>
        <dbReference type="PROSITE" id="PS50207"/>
    </source>
</evidence>
<evidence type="ECO:0000313" key="7">
    <source>
        <dbReference type="EMBL" id="CAG5094630.1"/>
    </source>
</evidence>
<dbReference type="InterPro" id="IPR001309">
    <property type="entry name" value="Pept_C14_p20"/>
</dbReference>
<dbReference type="PANTHER" id="PTHR48169:SF7">
    <property type="entry name" value="CASPASE 10"/>
    <property type="match status" value="1"/>
</dbReference>
<dbReference type="EMBL" id="OU015569">
    <property type="protein sequence ID" value="CAG5094630.1"/>
    <property type="molecule type" value="Genomic_DNA"/>
</dbReference>
<dbReference type="Gene3D" id="3.40.50.1460">
    <property type="match status" value="1"/>
</dbReference>
<evidence type="ECO:0000313" key="8">
    <source>
        <dbReference type="Proteomes" id="UP001158576"/>
    </source>
</evidence>
<feature type="region of interest" description="Disordered" evidence="4">
    <location>
        <begin position="41"/>
        <end position="73"/>
    </location>
</feature>
<dbReference type="InterPro" id="IPR002138">
    <property type="entry name" value="Pept_C14_p10"/>
</dbReference>
<evidence type="ECO:0000256" key="3">
    <source>
        <dbReference type="RuleBase" id="RU003971"/>
    </source>
</evidence>
<feature type="compositionally biased region" description="Basic and acidic residues" evidence="4">
    <location>
        <begin position="47"/>
        <end position="58"/>
    </location>
</feature>
<reference evidence="7 8" key="1">
    <citation type="submission" date="2021-04" db="EMBL/GenBank/DDBJ databases">
        <authorList>
            <person name="Bliznina A."/>
        </authorList>
    </citation>
    <scope>NUCLEOTIDE SEQUENCE [LARGE SCALE GENOMIC DNA]</scope>
</reference>
<dbReference type="InterPro" id="IPR011600">
    <property type="entry name" value="Pept_C14_caspase"/>
</dbReference>
<comment type="similarity">
    <text evidence="1 3">Belongs to the peptidase C14A family.</text>
</comment>
<feature type="domain" description="Caspase family p20" evidence="6">
    <location>
        <begin position="93"/>
        <end position="229"/>
    </location>
</feature>
<sequence length="343" mass="39117">MLEDTNAELWKELTEKSYDPSKLPEVEDEYDEGAEVDGFLRSNSFKKAQESGCKKTDTTTDAQPPSSSKTIKPSSATFTYTKREYDWKKVKESKKIFLIFGIEHFDKSCVWIDDKTGKRTKTVVNKRDGAKEDIARLTKTMVRLGFEVRIYHNPSKYVAEDILKIFKKIDLSNIEVFGMAISSHGSANNIIYLKDTHTDLNFFVDPIKSNITLAAKPKLFFVNACRGKGIGKTHLVAQGNTVQKRWPYDADCLIHFSTIEKQVSLRDRKTGSYFVSALCDVFDQLKSTNQRDIHEVLAEVNRNVARLDPTPIEDRGEVLQIPVIQSTLTTFLYLAPPFDWTYV</sequence>
<name>A0ABN7SDV9_OIKDI</name>
<keyword evidence="2" id="KW-0053">Apoptosis</keyword>
<gene>
    <name evidence="7" type="ORF">OKIOD_LOCUS5284</name>
</gene>
<dbReference type="PROSITE" id="PS50207">
    <property type="entry name" value="CASPASE_P10"/>
    <property type="match status" value="1"/>
</dbReference>
<keyword evidence="8" id="KW-1185">Reference proteome</keyword>
<evidence type="ECO:0000259" key="6">
    <source>
        <dbReference type="PROSITE" id="PS50208"/>
    </source>
</evidence>
<dbReference type="SUPFAM" id="SSF52129">
    <property type="entry name" value="Caspase-like"/>
    <property type="match status" value="1"/>
</dbReference>
<evidence type="ECO:0000256" key="2">
    <source>
        <dbReference type="ARBA" id="ARBA00022703"/>
    </source>
</evidence>
<dbReference type="Pfam" id="PF00656">
    <property type="entry name" value="Peptidase_C14"/>
    <property type="match status" value="1"/>
</dbReference>
<dbReference type="InterPro" id="IPR015917">
    <property type="entry name" value="Pept_C14A"/>
</dbReference>
<organism evidence="7 8">
    <name type="scientific">Oikopleura dioica</name>
    <name type="common">Tunicate</name>
    <dbReference type="NCBI Taxonomy" id="34765"/>
    <lineage>
        <taxon>Eukaryota</taxon>
        <taxon>Metazoa</taxon>
        <taxon>Chordata</taxon>
        <taxon>Tunicata</taxon>
        <taxon>Appendicularia</taxon>
        <taxon>Copelata</taxon>
        <taxon>Oikopleuridae</taxon>
        <taxon>Oikopleura</taxon>
    </lineage>
</organism>
<dbReference type="PROSITE" id="PS50208">
    <property type="entry name" value="CASPASE_P20"/>
    <property type="match status" value="1"/>
</dbReference>